<dbReference type="PANTHER" id="PTHR45713">
    <property type="entry name" value="FTP DOMAIN-CONTAINING PROTEIN"/>
    <property type="match status" value="1"/>
</dbReference>
<dbReference type="SUPFAM" id="SSF49785">
    <property type="entry name" value="Galactose-binding domain-like"/>
    <property type="match status" value="4"/>
</dbReference>
<dbReference type="SMART" id="SM00181">
    <property type="entry name" value="EGF"/>
    <property type="match status" value="3"/>
</dbReference>
<proteinExistence type="predicted"/>
<name>A0AAN9ATH9_9CAEN</name>
<evidence type="ECO:0000256" key="1">
    <source>
        <dbReference type="SAM" id="Phobius"/>
    </source>
</evidence>
<dbReference type="InterPro" id="IPR008979">
    <property type="entry name" value="Galactose-bd-like_sf"/>
</dbReference>
<keyword evidence="1" id="KW-1133">Transmembrane helix</keyword>
<dbReference type="AlphaFoldDB" id="A0AAN9ATH9"/>
<dbReference type="Pfam" id="PF22633">
    <property type="entry name" value="F5_F8_type_C_2"/>
    <property type="match status" value="2"/>
</dbReference>
<accession>A0AAN9ATH9</accession>
<dbReference type="Gene3D" id="2.60.120.260">
    <property type="entry name" value="Galactose-binding domain-like"/>
    <property type="match status" value="4"/>
</dbReference>
<evidence type="ECO:0000313" key="5">
    <source>
        <dbReference type="Proteomes" id="UP001374579"/>
    </source>
</evidence>
<reference evidence="4 5" key="1">
    <citation type="submission" date="2024-02" db="EMBL/GenBank/DDBJ databases">
        <title>Chromosome-scale genome assembly of the rough periwinkle Littorina saxatilis.</title>
        <authorList>
            <person name="De Jode A."/>
            <person name="Faria R."/>
            <person name="Formenti G."/>
            <person name="Sims Y."/>
            <person name="Smith T.P."/>
            <person name="Tracey A."/>
            <person name="Wood J.M.D."/>
            <person name="Zagrodzka Z.B."/>
            <person name="Johannesson K."/>
            <person name="Butlin R.K."/>
            <person name="Leder E.H."/>
        </authorList>
    </citation>
    <scope>NUCLEOTIDE SEQUENCE [LARGE SCALE GENOMIC DNA]</scope>
    <source>
        <strain evidence="4">Snail1</strain>
        <tissue evidence="4">Muscle</tissue>
    </source>
</reference>
<dbReference type="Proteomes" id="UP001374579">
    <property type="component" value="Unassembled WGS sequence"/>
</dbReference>
<keyword evidence="5" id="KW-1185">Reference proteome</keyword>
<evidence type="ECO:0000256" key="2">
    <source>
        <dbReference type="SAM" id="SignalP"/>
    </source>
</evidence>
<feature type="chain" id="PRO_5042871670" description="F5/8 type C domain-containing protein" evidence="2">
    <location>
        <begin position="32"/>
        <end position="956"/>
    </location>
</feature>
<feature type="transmembrane region" description="Helical" evidence="1">
    <location>
        <begin position="825"/>
        <end position="850"/>
    </location>
</feature>
<evidence type="ECO:0000259" key="3">
    <source>
        <dbReference type="PROSITE" id="PS50022"/>
    </source>
</evidence>
<dbReference type="PANTHER" id="PTHR45713:SF15">
    <property type="entry name" value="F5_8 TYPE C DOMAIN-CONTAINING PROTEIN"/>
    <property type="match status" value="1"/>
</dbReference>
<feature type="domain" description="F5/8 type C" evidence="3">
    <location>
        <begin position="180"/>
        <end position="248"/>
    </location>
</feature>
<dbReference type="EMBL" id="JBAMIC010000021">
    <property type="protein sequence ID" value="KAK7092661.1"/>
    <property type="molecule type" value="Genomic_DNA"/>
</dbReference>
<keyword evidence="1" id="KW-0812">Transmembrane</keyword>
<sequence>MGRMHLGVILLGLYCTSLFVGGLQLVNVASGKTYNQSRSNSSTSYPPSNAVNTRGYCFWSGSNNSQEWWEVDLGKTYPVSLILMYTSDGSYLYPFTITVDDKPCLQVTNDSRSNLYLACSSVIYGQVVRITRTTSGQLRLCNVQINVPSGFDTCEVGRWGSYCQYNCSNKCGGGPGTNFCHHHTGICYEVNVATGKTYSESSRYSSSYPSTYAADSNTDTCFWSQNASTQEWLEVDLGRKYLVHQLQVSTYLFDYDLYLNPFTITVDGQMCVNEMSFNSTTFPTVTCLAVMYGQVVRITRVARGQLRLCEFEIKLPSGVSRCEAGRWGPQCQRHCSNKCGAGPGNNFCHQGTGDCYDVNVATGKTYSESSRSPSSYPYPPTYAADSNTDTCFWSQNANTQEWWEVDLGRKYPVHQFQVSTYLSDYDRYLYPFTITVDGQMCVNETSFNSATFPTVTCPTVMYGQVVRITRVVRGRLCLCEVEIKLPSGVSRCEAGRWGPQCQRHCSNKCGAGPGNNFCHQGTGDCYDVNVATGKTYSGSSRYSSSYPSTYAADSNTDTCFWSQNANTQEWWEVDLGRKYPVHQFQVSTYLSDYDRYLYPFTITVDGQMCVNETSLPTVACSAVMYGQVVRITRAARGQLRLCEFEIKLPSGVSRCEAGRWGSQCNHHCSNTCGGGPGNNFCFQGTGDCYDGCMEGWWGNKCQHRCNKDCKQHACQQDNGSCAGCREGYHGDTCIESCSNVTDQCQQCTQGGSCTTCGGNFQLPACTKCSDGFYLKKPDAVHCTECPWRCDDDKPCNKTTGDCNKCPSGWEGQKCLQRSDGGAEKLIGPVVGSVTSVGLLLAVVVLATICWCRRSQKKAEMAETTITMSSIAEPMSSPTNVYTSPPTIADITSAAAQEDLHHEIRDPANVYEKLQIHNNMALEGETQSGVNLQAAGVTDNETIYVNMPAPAPGKKRP</sequence>
<keyword evidence="1" id="KW-0472">Membrane</keyword>
<feature type="signal peptide" evidence="2">
    <location>
        <begin position="1"/>
        <end position="31"/>
    </location>
</feature>
<dbReference type="InterPro" id="IPR000742">
    <property type="entry name" value="EGF"/>
</dbReference>
<organism evidence="4 5">
    <name type="scientific">Littorina saxatilis</name>
    <dbReference type="NCBI Taxonomy" id="31220"/>
    <lineage>
        <taxon>Eukaryota</taxon>
        <taxon>Metazoa</taxon>
        <taxon>Spiralia</taxon>
        <taxon>Lophotrochozoa</taxon>
        <taxon>Mollusca</taxon>
        <taxon>Gastropoda</taxon>
        <taxon>Caenogastropoda</taxon>
        <taxon>Littorinimorpha</taxon>
        <taxon>Littorinoidea</taxon>
        <taxon>Littorinidae</taxon>
        <taxon>Littorina</taxon>
    </lineage>
</organism>
<dbReference type="InterPro" id="IPR051941">
    <property type="entry name" value="BG_Antigen-Binding_Lectin"/>
</dbReference>
<gene>
    <name evidence="4" type="ORF">V1264_008374</name>
</gene>
<protein>
    <recommendedName>
        <fullName evidence="3">F5/8 type C domain-containing protein</fullName>
    </recommendedName>
</protein>
<dbReference type="Pfam" id="PF00754">
    <property type="entry name" value="F5_F8_type_C"/>
    <property type="match status" value="1"/>
</dbReference>
<dbReference type="PROSITE" id="PS50022">
    <property type="entry name" value="FA58C_3"/>
    <property type="match status" value="1"/>
</dbReference>
<keyword evidence="2" id="KW-0732">Signal</keyword>
<comment type="caution">
    <text evidence="4">The sequence shown here is derived from an EMBL/GenBank/DDBJ whole genome shotgun (WGS) entry which is preliminary data.</text>
</comment>
<evidence type="ECO:0000313" key="4">
    <source>
        <dbReference type="EMBL" id="KAK7092661.1"/>
    </source>
</evidence>
<dbReference type="InterPro" id="IPR000421">
    <property type="entry name" value="FA58C"/>
</dbReference>